<organism evidence="1">
    <name type="scientific">Tanacetum cinerariifolium</name>
    <name type="common">Dalmatian daisy</name>
    <name type="synonym">Chrysanthemum cinerariifolium</name>
    <dbReference type="NCBI Taxonomy" id="118510"/>
    <lineage>
        <taxon>Eukaryota</taxon>
        <taxon>Viridiplantae</taxon>
        <taxon>Streptophyta</taxon>
        <taxon>Embryophyta</taxon>
        <taxon>Tracheophyta</taxon>
        <taxon>Spermatophyta</taxon>
        <taxon>Magnoliopsida</taxon>
        <taxon>eudicotyledons</taxon>
        <taxon>Gunneridae</taxon>
        <taxon>Pentapetalae</taxon>
        <taxon>asterids</taxon>
        <taxon>campanulids</taxon>
        <taxon>Asterales</taxon>
        <taxon>Asteraceae</taxon>
        <taxon>Asteroideae</taxon>
        <taxon>Anthemideae</taxon>
        <taxon>Anthemidinae</taxon>
        <taxon>Tanacetum</taxon>
    </lineage>
</organism>
<reference evidence="1" key="1">
    <citation type="journal article" date="2019" name="Sci. Rep.">
        <title>Draft genome of Tanacetum cinerariifolium, the natural source of mosquito coil.</title>
        <authorList>
            <person name="Yamashiro T."/>
            <person name="Shiraishi A."/>
            <person name="Satake H."/>
            <person name="Nakayama K."/>
        </authorList>
    </citation>
    <scope>NUCLEOTIDE SEQUENCE</scope>
</reference>
<evidence type="ECO:0000313" key="1">
    <source>
        <dbReference type="EMBL" id="GFD36830.1"/>
    </source>
</evidence>
<name>A0A699VR01_TANCI</name>
<sequence length="115" mass="12658">MNALAVWRKGLPKIRGTLLSSSISGITKSTGKVNLPTSTSIFSAIPIECWNDLSTNITLILVGLRVSRDKLAYREYGMRLMQAPMSAKALHEKALLKLHRIRKLSGSPSFDGTLF</sequence>
<dbReference type="EMBL" id="BKCJ011477029">
    <property type="protein sequence ID" value="GFD36830.1"/>
    <property type="molecule type" value="Genomic_DNA"/>
</dbReference>
<protein>
    <submittedName>
        <fullName evidence="1">Uncharacterized protein</fullName>
    </submittedName>
</protein>
<gene>
    <name evidence="1" type="ORF">Tci_908799</name>
</gene>
<comment type="caution">
    <text evidence="1">The sequence shown here is derived from an EMBL/GenBank/DDBJ whole genome shotgun (WGS) entry which is preliminary data.</text>
</comment>
<dbReference type="AlphaFoldDB" id="A0A699VR01"/>
<proteinExistence type="predicted"/>
<accession>A0A699VR01</accession>